<dbReference type="Proteomes" id="UP000199634">
    <property type="component" value="Unassembled WGS sequence"/>
</dbReference>
<dbReference type="AlphaFoldDB" id="A0A1H6JWV5"/>
<keyword evidence="1" id="KW-0808">Transferase</keyword>
<gene>
    <name evidence="1" type="ORF">SAMN02927937_00793</name>
</gene>
<dbReference type="GO" id="GO:0016301">
    <property type="term" value="F:kinase activity"/>
    <property type="evidence" value="ECO:0007669"/>
    <property type="project" value="UniProtKB-KW"/>
</dbReference>
<keyword evidence="1" id="KW-0418">Kinase</keyword>
<reference evidence="1 2" key="1">
    <citation type="submission" date="2016-10" db="EMBL/GenBank/DDBJ databases">
        <authorList>
            <person name="de Groot N.N."/>
        </authorList>
    </citation>
    <scope>NUCLEOTIDE SEQUENCE [LARGE SCALE GENOMIC DNA]</scope>
    <source>
        <strain evidence="1 2">CGMCC 1.10825</strain>
    </source>
</reference>
<evidence type="ECO:0000313" key="1">
    <source>
        <dbReference type="EMBL" id="SEH67078.1"/>
    </source>
</evidence>
<protein>
    <submittedName>
        <fullName evidence="1">Lipopolysaccharide kinase (Kdo/WaaP) family protein</fullName>
    </submittedName>
</protein>
<sequence>MKLTINPEFKSIENELIDAIENFDKRGQLLVKGSRNTIKIFQSSLGELNIKSFKKPNFINTIVYRFLRDSKAKRSYDFGLRLLKKGIGTPMPIAFVEFSQGVGLGKSFYVCQQIDAEYTYRDLVENPELNHHDEVLRAFTRFCYQLHENGVEFKDHSPGNTLIKINEDQSYSFYLVDLNRMNFHNQLSFEQRMYNLRRLTPKKEMIAVMANEYAKVYTEKSEADIFQLLWQYTTDFQEKFHRKQRIKKQVKFWKK</sequence>
<dbReference type="Pfam" id="PF06293">
    <property type="entry name" value="Kdo"/>
    <property type="match status" value="1"/>
</dbReference>
<dbReference type="OrthoDB" id="9773772at2"/>
<dbReference type="EMBL" id="FNXE01000007">
    <property type="protein sequence ID" value="SEH67078.1"/>
    <property type="molecule type" value="Genomic_DNA"/>
</dbReference>
<dbReference type="STRING" id="1159016.SAMN02927937_00793"/>
<evidence type="ECO:0000313" key="2">
    <source>
        <dbReference type="Proteomes" id="UP000199634"/>
    </source>
</evidence>
<proteinExistence type="predicted"/>
<organism evidence="1 2">
    <name type="scientific">Paenimyroides marinum</name>
    <dbReference type="NCBI Taxonomy" id="1159016"/>
    <lineage>
        <taxon>Bacteria</taxon>
        <taxon>Pseudomonadati</taxon>
        <taxon>Bacteroidota</taxon>
        <taxon>Flavobacteriia</taxon>
        <taxon>Flavobacteriales</taxon>
        <taxon>Flavobacteriaceae</taxon>
        <taxon>Paenimyroides</taxon>
    </lineage>
</organism>
<keyword evidence="2" id="KW-1185">Reference proteome</keyword>
<dbReference type="RefSeq" id="WP_091096562.1">
    <property type="nucleotide sequence ID" value="NZ_FNXE01000007.1"/>
</dbReference>
<name>A0A1H6JWV5_9FLAO</name>
<accession>A0A1H6JWV5</accession>